<evidence type="ECO:0000313" key="2">
    <source>
        <dbReference type="Proteomes" id="UP000516349"/>
    </source>
</evidence>
<organism evidence="1 2">
    <name type="scientific">Entomobacter blattae</name>
    <dbReference type="NCBI Taxonomy" id="2762277"/>
    <lineage>
        <taxon>Bacteria</taxon>
        <taxon>Pseudomonadati</taxon>
        <taxon>Pseudomonadota</taxon>
        <taxon>Alphaproteobacteria</taxon>
        <taxon>Acetobacterales</taxon>
        <taxon>Acetobacteraceae</taxon>
        <taxon>Entomobacter</taxon>
    </lineage>
</organism>
<proteinExistence type="predicted"/>
<reference evidence="1 2" key="1">
    <citation type="submission" date="2020-08" db="EMBL/GenBank/DDBJ databases">
        <title>Complete genome sequence of Entomobacter blattae G55GP.</title>
        <authorList>
            <person name="Poehlein A."/>
            <person name="Guzman J."/>
            <person name="Daniel R."/>
            <person name="Vilcinskas A."/>
        </authorList>
    </citation>
    <scope>NUCLEOTIDE SEQUENCE [LARGE SCALE GENOMIC DNA]</scope>
    <source>
        <strain evidence="1 2">G55GP</strain>
    </source>
</reference>
<keyword evidence="2" id="KW-1185">Reference proteome</keyword>
<dbReference type="AlphaFoldDB" id="A0A7H1NRY9"/>
<accession>A0A7H1NRY9</accession>
<dbReference type="Proteomes" id="UP000516349">
    <property type="component" value="Chromosome"/>
</dbReference>
<dbReference type="EMBL" id="CP060244">
    <property type="protein sequence ID" value="QNT78549.1"/>
    <property type="molecule type" value="Genomic_DNA"/>
</dbReference>
<name>A0A7H1NRY9_9PROT</name>
<dbReference type="KEGG" id="ebla:JGUZn3_13230"/>
<evidence type="ECO:0000313" key="1">
    <source>
        <dbReference type="EMBL" id="QNT78549.1"/>
    </source>
</evidence>
<protein>
    <submittedName>
        <fullName evidence="1">Uncharacterized protein</fullName>
    </submittedName>
</protein>
<gene>
    <name evidence="1" type="ORF">JGUZn3_13230</name>
</gene>
<sequence length="53" mass="6075">MSNRRDREKSFYGKGSFKRHLVDLKASLNRPHKFSGQSAFWGIGLQHVFALAP</sequence>